<dbReference type="RefSeq" id="WP_389363486.1">
    <property type="nucleotide sequence ID" value="NZ_JBIACK010000014.1"/>
</dbReference>
<dbReference type="EMBL" id="JBIACK010000014">
    <property type="protein sequence ID" value="MFE8703175.1"/>
    <property type="molecule type" value="Genomic_DNA"/>
</dbReference>
<feature type="transmembrane region" description="Helical" evidence="1">
    <location>
        <begin position="229"/>
        <end position="246"/>
    </location>
</feature>
<evidence type="ECO:0000313" key="3">
    <source>
        <dbReference type="Proteomes" id="UP001601059"/>
    </source>
</evidence>
<dbReference type="InterPro" id="IPR009574">
    <property type="entry name" value="DUF1189"/>
</dbReference>
<protein>
    <submittedName>
        <fullName evidence="2">DUF1189 domain-containing protein</fullName>
    </submittedName>
</protein>
<dbReference type="Pfam" id="PF06691">
    <property type="entry name" value="DUF1189"/>
    <property type="match status" value="1"/>
</dbReference>
<evidence type="ECO:0000313" key="2">
    <source>
        <dbReference type="EMBL" id="MFE8703175.1"/>
    </source>
</evidence>
<feature type="transmembrane region" description="Helical" evidence="1">
    <location>
        <begin position="152"/>
        <end position="170"/>
    </location>
</feature>
<organism evidence="2 3">
    <name type="scientific">Cytobacillus spartinae</name>
    <dbReference type="NCBI Taxonomy" id="3299023"/>
    <lineage>
        <taxon>Bacteria</taxon>
        <taxon>Bacillati</taxon>
        <taxon>Bacillota</taxon>
        <taxon>Bacilli</taxon>
        <taxon>Bacillales</taxon>
        <taxon>Bacillaceae</taxon>
        <taxon>Cytobacillus</taxon>
    </lineage>
</organism>
<keyword evidence="3" id="KW-1185">Reference proteome</keyword>
<sequence>MNIFKQLIKSLYSPKDIALFRFQGIGKTILYIFFLTLIAIIPNVSYFSSAIINGIEATQNTINEGIPEFEISNGELTSDQAEPITMEQDNFTIIFDSTGDITLDELEVSNGLALLKNDFVLVAGGNIDTYSYSLFTDMILTKKDISSLVKSMESLLPIILPILVLTIYIFTAGIKFLEVTILALFGLVLKNIMNLKLQYRHMWRMAAYSVTLPTIFFTIMAALQTPVPNGFLINWFVSTIILYLALKEIPKPKTN</sequence>
<reference evidence="2 3" key="1">
    <citation type="submission" date="2024-08" db="EMBL/GenBank/DDBJ databases">
        <title>Two novel Cytobacillus novel species.</title>
        <authorList>
            <person name="Liu G."/>
        </authorList>
    </citation>
    <scope>NUCLEOTIDE SEQUENCE [LARGE SCALE GENOMIC DNA]</scope>
    <source>
        <strain evidence="2 3">FJAT-54145</strain>
    </source>
</reference>
<name>A0ABW6KIW0_9BACI</name>
<feature type="transmembrane region" description="Helical" evidence="1">
    <location>
        <begin position="205"/>
        <end position="223"/>
    </location>
</feature>
<evidence type="ECO:0000256" key="1">
    <source>
        <dbReference type="SAM" id="Phobius"/>
    </source>
</evidence>
<keyword evidence="1" id="KW-0472">Membrane</keyword>
<accession>A0ABW6KIW0</accession>
<keyword evidence="1" id="KW-0812">Transmembrane</keyword>
<gene>
    <name evidence="2" type="ORF">ACFYKX_21585</name>
</gene>
<dbReference type="Proteomes" id="UP001601059">
    <property type="component" value="Unassembled WGS sequence"/>
</dbReference>
<proteinExistence type="predicted"/>
<keyword evidence="1" id="KW-1133">Transmembrane helix</keyword>
<feature type="transmembrane region" description="Helical" evidence="1">
    <location>
        <begin position="29"/>
        <end position="47"/>
    </location>
</feature>
<comment type="caution">
    <text evidence="2">The sequence shown here is derived from an EMBL/GenBank/DDBJ whole genome shotgun (WGS) entry which is preliminary data.</text>
</comment>